<protein>
    <submittedName>
        <fullName evidence="2">Uncharacterized protein</fullName>
    </submittedName>
</protein>
<gene>
    <name evidence="2" type="ORF">GCM10009802_03420</name>
</gene>
<name>A0ABP5J0J0_9ACTN</name>
<proteinExistence type="predicted"/>
<dbReference type="EMBL" id="BAAAPF010000003">
    <property type="protein sequence ID" value="GAA2107943.1"/>
    <property type="molecule type" value="Genomic_DNA"/>
</dbReference>
<accession>A0ABP5J0J0</accession>
<dbReference type="Proteomes" id="UP001500443">
    <property type="component" value="Unassembled WGS sequence"/>
</dbReference>
<sequence>MNDTAGIDNPSGLSDYDWLELLAFHWKIGSEGFTYAAEEYPPRFENPELQAQTGSLDRLRGLHGDHEAAIGRWLDHVGMQRAVDLHNAHLDEVRKREKDACLFGIRCTDGHVIHLETREARERWAASLKAGAGEPGRRTPAALLERSEPGGAWTETPV</sequence>
<dbReference type="RefSeq" id="WP_344287091.1">
    <property type="nucleotide sequence ID" value="NZ_BAAAPF010000003.1"/>
</dbReference>
<comment type="caution">
    <text evidence="2">The sequence shown here is derived from an EMBL/GenBank/DDBJ whole genome shotgun (WGS) entry which is preliminary data.</text>
</comment>
<evidence type="ECO:0000313" key="2">
    <source>
        <dbReference type="EMBL" id="GAA2107943.1"/>
    </source>
</evidence>
<evidence type="ECO:0000256" key="1">
    <source>
        <dbReference type="SAM" id="MobiDB-lite"/>
    </source>
</evidence>
<organism evidence="2 3">
    <name type="scientific">Streptomyces synnematoformans</name>
    <dbReference type="NCBI Taxonomy" id="415721"/>
    <lineage>
        <taxon>Bacteria</taxon>
        <taxon>Bacillati</taxon>
        <taxon>Actinomycetota</taxon>
        <taxon>Actinomycetes</taxon>
        <taxon>Kitasatosporales</taxon>
        <taxon>Streptomycetaceae</taxon>
        <taxon>Streptomyces</taxon>
    </lineage>
</organism>
<keyword evidence="3" id="KW-1185">Reference proteome</keyword>
<feature type="region of interest" description="Disordered" evidence="1">
    <location>
        <begin position="128"/>
        <end position="158"/>
    </location>
</feature>
<reference evidence="3" key="1">
    <citation type="journal article" date="2019" name="Int. J. Syst. Evol. Microbiol.">
        <title>The Global Catalogue of Microorganisms (GCM) 10K type strain sequencing project: providing services to taxonomists for standard genome sequencing and annotation.</title>
        <authorList>
            <consortium name="The Broad Institute Genomics Platform"/>
            <consortium name="The Broad Institute Genome Sequencing Center for Infectious Disease"/>
            <person name="Wu L."/>
            <person name="Ma J."/>
        </authorList>
    </citation>
    <scope>NUCLEOTIDE SEQUENCE [LARGE SCALE GENOMIC DNA]</scope>
    <source>
        <strain evidence="3">JCM 15481</strain>
    </source>
</reference>
<evidence type="ECO:0000313" key="3">
    <source>
        <dbReference type="Proteomes" id="UP001500443"/>
    </source>
</evidence>